<feature type="region of interest" description="Disordered" evidence="1">
    <location>
        <begin position="563"/>
        <end position="642"/>
    </location>
</feature>
<accession>A0A086KPP6</accession>
<name>A0A086KPP6_TOXGO</name>
<comment type="caution">
    <text evidence="2">The sequence shown here is derived from an EMBL/GenBank/DDBJ whole genome shotgun (WGS) entry which is preliminary data.</text>
</comment>
<gene>
    <name evidence="2" type="ORF">TGDOM2_249215</name>
</gene>
<feature type="compositionally biased region" description="Basic and acidic residues" evidence="1">
    <location>
        <begin position="563"/>
        <end position="573"/>
    </location>
</feature>
<dbReference type="Proteomes" id="UP000028837">
    <property type="component" value="Unassembled WGS sequence"/>
</dbReference>
<feature type="region of interest" description="Disordered" evidence="1">
    <location>
        <begin position="732"/>
        <end position="757"/>
    </location>
</feature>
<dbReference type="OrthoDB" id="331149at2759"/>
<proteinExistence type="predicted"/>
<feature type="compositionally biased region" description="Polar residues" evidence="1">
    <location>
        <begin position="747"/>
        <end position="756"/>
    </location>
</feature>
<feature type="compositionally biased region" description="Basic residues" evidence="1">
    <location>
        <begin position="127"/>
        <end position="137"/>
    </location>
</feature>
<feature type="compositionally biased region" description="Basic and acidic residues" evidence="1">
    <location>
        <begin position="629"/>
        <end position="641"/>
    </location>
</feature>
<feature type="compositionally biased region" description="Pro residues" evidence="1">
    <location>
        <begin position="735"/>
        <end position="745"/>
    </location>
</feature>
<feature type="compositionally biased region" description="Basic and acidic residues" evidence="1">
    <location>
        <begin position="73"/>
        <end position="83"/>
    </location>
</feature>
<evidence type="ECO:0000256" key="1">
    <source>
        <dbReference type="SAM" id="MobiDB-lite"/>
    </source>
</evidence>
<dbReference type="VEuPathDB" id="ToxoDB:TGDOM2_249215"/>
<feature type="compositionally biased region" description="Basic and acidic residues" evidence="1">
    <location>
        <begin position="481"/>
        <end position="492"/>
    </location>
</feature>
<reference evidence="2 3" key="1">
    <citation type="submission" date="2014-02" db="EMBL/GenBank/DDBJ databases">
        <authorList>
            <person name="Sibley D."/>
            <person name="Venepally P."/>
            <person name="Karamycheva S."/>
            <person name="Hadjithomas M."/>
            <person name="Khan A."/>
            <person name="Brunk B."/>
            <person name="Roos D."/>
            <person name="Caler E."/>
            <person name="Lorenzi H."/>
        </authorList>
    </citation>
    <scope>NUCLEOTIDE SEQUENCE [LARGE SCALE GENOMIC DNA]</scope>
    <source>
        <strain evidence="2 3">GAB2-2007-GAL-DOM2</strain>
    </source>
</reference>
<protein>
    <submittedName>
        <fullName evidence="2">Uncharacterized protein</fullName>
    </submittedName>
</protein>
<dbReference type="SMR" id="A0A086KPP6"/>
<feature type="compositionally biased region" description="Polar residues" evidence="1">
    <location>
        <begin position="574"/>
        <end position="592"/>
    </location>
</feature>
<organism evidence="2 3">
    <name type="scientific">Toxoplasma gondii GAB2-2007-GAL-DOM2</name>
    <dbReference type="NCBI Taxonomy" id="1130820"/>
    <lineage>
        <taxon>Eukaryota</taxon>
        <taxon>Sar</taxon>
        <taxon>Alveolata</taxon>
        <taxon>Apicomplexa</taxon>
        <taxon>Conoidasida</taxon>
        <taxon>Coccidia</taxon>
        <taxon>Eucoccidiorida</taxon>
        <taxon>Eimeriorina</taxon>
        <taxon>Sarcocystidae</taxon>
        <taxon>Toxoplasma</taxon>
    </lineage>
</organism>
<feature type="region of interest" description="Disordered" evidence="1">
    <location>
        <begin position="57"/>
        <end position="138"/>
    </location>
</feature>
<dbReference type="EMBL" id="AHZU02000282">
    <property type="protein sequence ID" value="KFG46364.1"/>
    <property type="molecule type" value="Genomic_DNA"/>
</dbReference>
<evidence type="ECO:0000313" key="3">
    <source>
        <dbReference type="Proteomes" id="UP000028837"/>
    </source>
</evidence>
<evidence type="ECO:0000313" key="2">
    <source>
        <dbReference type="EMBL" id="KFG46364.1"/>
    </source>
</evidence>
<sequence length="1348" mass="148743">MWLIGRVVPRSFNGFPANGGDKYLGGASVAMQSPSACGHLRQFRVCSFPIRSSIPRSRRQRLQETANSVGKTHRADSRKEGNWERQWMQDSSAPVVRERRTETTAHVVFQRPRRDTEKRSDATQGRERRRRGAPKKRAYFERGEQGEELCEISMAFRVPDTHQKTALSRHVSGLRSPWWSFTDRLFVGKRFYQSDRQRAAAEAQLEKREAAVYAPRSFGQLYEPRSARSKKVHRQWVKEVPFYLQPAVAERNALIKSQRALSADSFRSRYSQNASSLTTQNSEMPPQLAKIFERSRDQEASSREEILFTLLRLLSSVRLRQKAAKQRSERAREGLAQVSEGEEVKGENPAWTGEAVAIPGLDKENLSALDQRIMEYIDSWTVSDIGLLLVTRRELRDCLSRSRTRGRDHSTDFDEGDEKLTRALLRRLVFQRGQPFSQYASLYALQALLHLSQSRQLRSTHAALKTRRGEGAGVAASDGVGGREEGKEEGHPATEGLGKTAGVRGRGQDQNRLRDVDAFEDADMVNMIVKRVGRNMASCDLEILARIVNVLSSLPLPPKEITRKSRQEGEDSQHSSPPWSSPAESQDGTTVQPAAEQEEDPACAMSTVKRKMKDPDKEGNPFVNGVASVDKKMDPEAERSARPTTLATLCNSYQRVAPAGSEGSERNGHPGAGERGNLETVSGINTEKTQASYLADRNGFLYAVATHIFTTAFTDSEQRSASELANTFASALPSSPCPAADPPSPAQNSKGTCSTPAASASAASRRKALSSLTTPLWASPSSRGSRAAPGDRSWTYSRLCILLAGLSRTGVIYPPLFYALKPMVVALRLQFPPPMLAALLVSYAHLGPADETGFVDLFGTLGRELVKGVRGMDVAVVGVAANAFANAGVLHQEWFAVVAETFPSRMPLCSPRLLGMIANAYVRLGLVDDPLLPSLFHCARQRLPECDWHTLALLFQASTKIGSTYSGFSREAADSVCHALEQEAPRHPVKSEARKFLLSFKNNPSKCAPSVFPSRSKLSSSSESIGNELEVNVTRNEEHSLARQRCDNVGGPSSDLSAMELSDRQFSIRGELASTSAFILCYALAKAKGLLSSTPSLRKGASGREGEIQQCEKEEIWQLLLATELTQVVTRFVPSCRSFAEVANTSSAVARFIELREEMLSREGREQDSLQRETKVCGEMVGNDEKNNTSNEAWKSSTVACAADTPRDRAEGCADPSVIRKKLTNYLISACEAYFQAVEDHLSSFRTLKNASLGPPELHKLICAFHALHRAKGVSRATPRRMVVLERMMCDNSDLFHEMTLLPLRQMAAAVSYLGMDNDDIIQTFVMLQQKRKKKKVAGVLAAPALSG</sequence>
<feature type="region of interest" description="Disordered" evidence="1">
    <location>
        <begin position="464"/>
        <end position="514"/>
    </location>
</feature>
<feature type="region of interest" description="Disordered" evidence="1">
    <location>
        <begin position="658"/>
        <end position="681"/>
    </location>
</feature>
<feature type="compositionally biased region" description="Basic and acidic residues" evidence="1">
    <location>
        <begin position="112"/>
        <end position="126"/>
    </location>
</feature>